<proteinExistence type="predicted"/>
<accession>A0ABN9SQM8</accession>
<dbReference type="Proteomes" id="UP001189429">
    <property type="component" value="Unassembled WGS sequence"/>
</dbReference>
<reference evidence="1" key="1">
    <citation type="submission" date="2023-10" db="EMBL/GenBank/DDBJ databases">
        <authorList>
            <person name="Chen Y."/>
            <person name="Shah S."/>
            <person name="Dougan E. K."/>
            <person name="Thang M."/>
            <person name="Chan C."/>
        </authorList>
    </citation>
    <scope>NUCLEOTIDE SEQUENCE [LARGE SCALE GENOMIC DNA]</scope>
</reference>
<comment type="caution">
    <text evidence="1">The sequence shown here is derived from an EMBL/GenBank/DDBJ whole genome shotgun (WGS) entry which is preliminary data.</text>
</comment>
<keyword evidence="2" id="KW-1185">Reference proteome</keyword>
<protein>
    <submittedName>
        <fullName evidence="1">Uncharacterized protein</fullName>
    </submittedName>
</protein>
<organism evidence="1 2">
    <name type="scientific">Prorocentrum cordatum</name>
    <dbReference type="NCBI Taxonomy" id="2364126"/>
    <lineage>
        <taxon>Eukaryota</taxon>
        <taxon>Sar</taxon>
        <taxon>Alveolata</taxon>
        <taxon>Dinophyceae</taxon>
        <taxon>Prorocentrales</taxon>
        <taxon>Prorocentraceae</taxon>
        <taxon>Prorocentrum</taxon>
    </lineage>
</organism>
<name>A0ABN9SQM8_9DINO</name>
<sequence>MTSSQRYLCRCPSICAACDSCLLMRFPYRCRFSATKRYAGTPQWCFYPAGSSESKGAAVDEAIQDFRARVAELNFHSEHVPLVVLLCVTPGEGDLERLQEFAGAAKLRTGAPVRVVEAGDDSEDGLILTVIDIAELLRRHKGGWSRIVDSSGGRRRSQCCALV</sequence>
<gene>
    <name evidence="1" type="ORF">PCOR1329_LOCUS31682</name>
</gene>
<evidence type="ECO:0000313" key="1">
    <source>
        <dbReference type="EMBL" id="CAK0834203.1"/>
    </source>
</evidence>
<dbReference type="EMBL" id="CAUYUJ010012558">
    <property type="protein sequence ID" value="CAK0834203.1"/>
    <property type="molecule type" value="Genomic_DNA"/>
</dbReference>
<evidence type="ECO:0000313" key="2">
    <source>
        <dbReference type="Proteomes" id="UP001189429"/>
    </source>
</evidence>